<comment type="similarity">
    <text evidence="2">Belongs to the LysR transcriptional regulatory family.</text>
</comment>
<dbReference type="Proteomes" id="UP000050523">
    <property type="component" value="Unassembled WGS sequence"/>
</dbReference>
<dbReference type="Gene3D" id="3.40.190.10">
    <property type="entry name" value="Periplasmic binding protein-like II"/>
    <property type="match status" value="1"/>
</dbReference>
<dbReference type="GO" id="GO:0000976">
    <property type="term" value="F:transcription cis-regulatory region binding"/>
    <property type="evidence" value="ECO:0007669"/>
    <property type="project" value="TreeGrafter"/>
</dbReference>
<dbReference type="AlphaFoldDB" id="A0AA40P912"/>
<evidence type="ECO:0000256" key="11">
    <source>
        <dbReference type="ARBA" id="ARBA00023167"/>
    </source>
</evidence>
<dbReference type="InterPro" id="IPR036388">
    <property type="entry name" value="WH-like_DNA-bd_sf"/>
</dbReference>
<evidence type="ECO:0000256" key="1">
    <source>
        <dbReference type="ARBA" id="ARBA00004496"/>
    </source>
</evidence>
<evidence type="ECO:0000313" key="14">
    <source>
        <dbReference type="Proteomes" id="UP000050523"/>
    </source>
</evidence>
<dbReference type="InterPro" id="IPR005119">
    <property type="entry name" value="LysR_subst-bd"/>
</dbReference>
<feature type="domain" description="HTH lysR-type" evidence="12">
    <location>
        <begin position="17"/>
        <end position="74"/>
    </location>
</feature>
<dbReference type="EMBL" id="LJRO01000024">
    <property type="protein sequence ID" value="KPZ07550.1"/>
    <property type="molecule type" value="Genomic_DNA"/>
</dbReference>
<proteinExistence type="inferred from homology"/>
<evidence type="ECO:0000256" key="3">
    <source>
        <dbReference type="ARBA" id="ARBA00019365"/>
    </source>
</evidence>
<dbReference type="GO" id="GO:0009086">
    <property type="term" value="P:methionine biosynthetic process"/>
    <property type="evidence" value="ECO:0007669"/>
    <property type="project" value="UniProtKB-KW"/>
</dbReference>
<accession>A0AA40P912</accession>
<evidence type="ECO:0000256" key="5">
    <source>
        <dbReference type="ARBA" id="ARBA00022491"/>
    </source>
</evidence>
<evidence type="ECO:0000256" key="8">
    <source>
        <dbReference type="ARBA" id="ARBA00023125"/>
    </source>
</evidence>
<evidence type="ECO:0000256" key="6">
    <source>
        <dbReference type="ARBA" id="ARBA00022605"/>
    </source>
</evidence>
<evidence type="ECO:0000256" key="10">
    <source>
        <dbReference type="ARBA" id="ARBA00023163"/>
    </source>
</evidence>
<dbReference type="Gene3D" id="1.10.10.10">
    <property type="entry name" value="Winged helix-like DNA-binding domain superfamily/Winged helix DNA-binding domain"/>
    <property type="match status" value="1"/>
</dbReference>
<comment type="caution">
    <text evidence="13">The sequence shown here is derived from an EMBL/GenBank/DDBJ whole genome shotgun (WGS) entry which is preliminary data.</text>
</comment>
<reference evidence="13 14" key="1">
    <citation type="submission" date="2015-09" db="EMBL/GenBank/DDBJ databases">
        <title>Genome announcement of multiple Pseudomonas syringae strains.</title>
        <authorList>
            <person name="Thakur S."/>
            <person name="Wang P.W."/>
            <person name="Gong Y."/>
            <person name="Weir B.S."/>
            <person name="Guttman D.S."/>
        </authorList>
    </citation>
    <scope>NUCLEOTIDE SEQUENCE [LARGE SCALE GENOMIC DNA]</scope>
    <source>
        <strain evidence="13 14">ICMP9151</strain>
    </source>
</reference>
<keyword evidence="8" id="KW-0238">DNA-binding</keyword>
<evidence type="ECO:0000256" key="2">
    <source>
        <dbReference type="ARBA" id="ARBA00009437"/>
    </source>
</evidence>
<evidence type="ECO:0000256" key="9">
    <source>
        <dbReference type="ARBA" id="ARBA00023159"/>
    </source>
</evidence>
<dbReference type="GO" id="GO:0005737">
    <property type="term" value="C:cytoplasm"/>
    <property type="evidence" value="ECO:0007669"/>
    <property type="project" value="UniProtKB-SubCell"/>
</dbReference>
<keyword evidence="6" id="KW-0028">Amino-acid biosynthesis</keyword>
<keyword evidence="9" id="KW-0010">Activator</keyword>
<keyword evidence="7" id="KW-0805">Transcription regulation</keyword>
<keyword evidence="11" id="KW-0486">Methionine biosynthesis</keyword>
<dbReference type="InterPro" id="IPR037406">
    <property type="entry name" value="MetR_PBP2"/>
</dbReference>
<dbReference type="SUPFAM" id="SSF53850">
    <property type="entry name" value="Periplasmic binding protein-like II"/>
    <property type="match status" value="1"/>
</dbReference>
<dbReference type="PRINTS" id="PR00039">
    <property type="entry name" value="HTHLYSR"/>
</dbReference>
<dbReference type="PROSITE" id="PS50931">
    <property type="entry name" value="HTH_LYSR"/>
    <property type="match status" value="1"/>
</dbReference>
<keyword evidence="10" id="KW-0804">Transcription</keyword>
<evidence type="ECO:0000313" key="13">
    <source>
        <dbReference type="EMBL" id="KPZ07550.1"/>
    </source>
</evidence>
<comment type="subcellular location">
    <subcellularLocation>
        <location evidence="1">Cytoplasm</location>
    </subcellularLocation>
</comment>
<evidence type="ECO:0000256" key="4">
    <source>
        <dbReference type="ARBA" id="ARBA00022490"/>
    </source>
</evidence>
<organism evidence="13 14">
    <name type="scientific">Pseudomonas tremae</name>
    <dbReference type="NCBI Taxonomy" id="200454"/>
    <lineage>
        <taxon>Bacteria</taxon>
        <taxon>Pseudomonadati</taxon>
        <taxon>Pseudomonadota</taxon>
        <taxon>Gammaproteobacteria</taxon>
        <taxon>Pseudomonadales</taxon>
        <taxon>Pseudomonadaceae</taxon>
        <taxon>Pseudomonas</taxon>
    </lineage>
</organism>
<keyword evidence="4" id="KW-0963">Cytoplasm</keyword>
<keyword evidence="5" id="KW-0678">Repressor</keyword>
<dbReference type="CDD" id="cd08441">
    <property type="entry name" value="PBP2_MetR"/>
    <property type="match status" value="1"/>
</dbReference>
<gene>
    <name evidence="13" type="ORF">ALO43_04767</name>
</gene>
<dbReference type="InterPro" id="IPR036390">
    <property type="entry name" value="WH_DNA-bd_sf"/>
</dbReference>
<dbReference type="InterPro" id="IPR000847">
    <property type="entry name" value="LysR_HTH_N"/>
</dbReference>
<sequence>MFFALITNTFHGAVTVLEIRHLKTLHALREADSLVEAAERLHLTQSALSHQFKELEERMGMPLFVRKTKPVRFTSAGLRLLQLADALVPQLRSAERDIARLAGGTAGRLHMAIECHSCFQWLMPTIDQFRDAWPEVELDLSSGFSFAPLPALARGDLDLVVTSDPLELPGITYVPLFTYEAMLAVANQHALASKAYIVPEDLLTETLITYPVERDRLDIFTRFLEPADIEPAQVRTSELTVMMMQLVASGRGVCGMPHWALHEYSSRGYVKAKRLGDKGLFATLYAAIRTDMLDAPYMRDFLLTAKDTSFSTLDGVSAVR</sequence>
<dbReference type="SUPFAM" id="SSF46785">
    <property type="entry name" value="Winged helix' DNA-binding domain"/>
    <property type="match status" value="1"/>
</dbReference>
<dbReference type="PANTHER" id="PTHR30126">
    <property type="entry name" value="HTH-TYPE TRANSCRIPTIONAL REGULATOR"/>
    <property type="match status" value="1"/>
</dbReference>
<evidence type="ECO:0000259" key="12">
    <source>
        <dbReference type="PROSITE" id="PS50931"/>
    </source>
</evidence>
<dbReference type="PANTHER" id="PTHR30126:SF25">
    <property type="entry name" value="HTH-TYPE TRANSCRIPTIONAL REGULATOR METR"/>
    <property type="match status" value="1"/>
</dbReference>
<dbReference type="GO" id="GO:0003700">
    <property type="term" value="F:DNA-binding transcription factor activity"/>
    <property type="evidence" value="ECO:0007669"/>
    <property type="project" value="InterPro"/>
</dbReference>
<evidence type="ECO:0000256" key="7">
    <source>
        <dbReference type="ARBA" id="ARBA00023015"/>
    </source>
</evidence>
<protein>
    <recommendedName>
        <fullName evidence="3">HTH-type transcriptional regulator MetR</fullName>
    </recommendedName>
</protein>
<name>A0AA40P912_9PSED</name>
<dbReference type="Pfam" id="PF03466">
    <property type="entry name" value="LysR_substrate"/>
    <property type="match status" value="1"/>
</dbReference>
<dbReference type="Pfam" id="PF00126">
    <property type="entry name" value="HTH_1"/>
    <property type="match status" value="1"/>
</dbReference>